<gene>
    <name evidence="2" type="ORF">GCM10008101_03560</name>
</gene>
<protein>
    <submittedName>
        <fullName evidence="2">Uncharacterized protein</fullName>
    </submittedName>
</protein>
<keyword evidence="1" id="KW-1133">Transmembrane helix</keyword>
<dbReference type="EMBL" id="BMXY01000001">
    <property type="protein sequence ID" value="GGZ53704.1"/>
    <property type="molecule type" value="Genomic_DNA"/>
</dbReference>
<keyword evidence="1" id="KW-0812">Transmembrane</keyword>
<accession>A0ABQ3BPW1</accession>
<keyword evidence="1" id="KW-0472">Membrane</keyword>
<reference evidence="3" key="1">
    <citation type="journal article" date="2019" name="Int. J. Syst. Evol. Microbiol.">
        <title>The Global Catalogue of Microorganisms (GCM) 10K type strain sequencing project: providing services to taxonomists for standard genome sequencing and annotation.</title>
        <authorList>
            <consortium name="The Broad Institute Genomics Platform"/>
            <consortium name="The Broad Institute Genome Sequencing Center for Infectious Disease"/>
            <person name="Wu L."/>
            <person name="Ma J."/>
        </authorList>
    </citation>
    <scope>NUCLEOTIDE SEQUENCE [LARGE SCALE GENOMIC DNA]</scope>
    <source>
        <strain evidence="3">KCTC 22558</strain>
    </source>
</reference>
<sequence length="94" mass="9884">MLHRLRPVVLTFRLAIVAGGLGLLLLAVAVTVAAARFGSCGPSALNAVEPACRHGLQLLVAAYVVLSAALVLGATSLTLLWSDRRRRRRGTPLS</sequence>
<organism evidence="2 3">
    <name type="scientific">Cognatilysobacter xinjiangensis</name>
    <dbReference type="NCBI Taxonomy" id="546892"/>
    <lineage>
        <taxon>Bacteria</taxon>
        <taxon>Pseudomonadati</taxon>
        <taxon>Pseudomonadota</taxon>
        <taxon>Gammaproteobacteria</taxon>
        <taxon>Lysobacterales</taxon>
        <taxon>Lysobacteraceae</taxon>
        <taxon>Cognatilysobacter</taxon>
    </lineage>
</organism>
<evidence type="ECO:0000313" key="2">
    <source>
        <dbReference type="EMBL" id="GGZ53704.1"/>
    </source>
</evidence>
<dbReference type="RefSeq" id="WP_189446614.1">
    <property type="nucleotide sequence ID" value="NZ_BMXY01000001.1"/>
</dbReference>
<proteinExistence type="predicted"/>
<evidence type="ECO:0000313" key="3">
    <source>
        <dbReference type="Proteomes" id="UP000643403"/>
    </source>
</evidence>
<dbReference type="Proteomes" id="UP000643403">
    <property type="component" value="Unassembled WGS sequence"/>
</dbReference>
<keyword evidence="3" id="KW-1185">Reference proteome</keyword>
<feature type="transmembrane region" description="Helical" evidence="1">
    <location>
        <begin position="58"/>
        <end position="81"/>
    </location>
</feature>
<comment type="caution">
    <text evidence="2">The sequence shown here is derived from an EMBL/GenBank/DDBJ whole genome shotgun (WGS) entry which is preliminary data.</text>
</comment>
<name>A0ABQ3BPW1_9GAMM</name>
<evidence type="ECO:0000256" key="1">
    <source>
        <dbReference type="SAM" id="Phobius"/>
    </source>
</evidence>